<accession>A0A845SF92</accession>
<dbReference type="Proteomes" id="UP000461443">
    <property type="component" value="Unassembled WGS sequence"/>
</dbReference>
<reference evidence="1 2" key="2">
    <citation type="submission" date="2020-02" db="EMBL/GenBank/DDBJ databases">
        <title>The new genus of Enterobacteriales.</title>
        <authorList>
            <person name="Kim I.S."/>
        </authorList>
    </citation>
    <scope>NUCLEOTIDE SEQUENCE [LARGE SCALE GENOMIC DNA]</scope>
    <source>
        <strain evidence="1 2">SAP-6</strain>
    </source>
</reference>
<comment type="caution">
    <text evidence="1">The sequence shown here is derived from an EMBL/GenBank/DDBJ whole genome shotgun (WGS) entry which is preliminary data.</text>
</comment>
<name>A0A845SF92_9GAMM</name>
<keyword evidence="2" id="KW-1185">Reference proteome</keyword>
<organism evidence="1 2">
    <name type="scientific">Acerihabitans arboris</name>
    <dbReference type="NCBI Taxonomy" id="2691583"/>
    <lineage>
        <taxon>Bacteria</taxon>
        <taxon>Pseudomonadati</taxon>
        <taxon>Pseudomonadota</taxon>
        <taxon>Gammaproteobacteria</taxon>
        <taxon>Enterobacterales</taxon>
        <taxon>Pectobacteriaceae</taxon>
        <taxon>Acerihabitans</taxon>
    </lineage>
</organism>
<protein>
    <submittedName>
        <fullName evidence="1">Uncharacterized protein</fullName>
    </submittedName>
</protein>
<gene>
    <name evidence="1" type="ORF">GRH90_13105</name>
</gene>
<evidence type="ECO:0000313" key="1">
    <source>
        <dbReference type="EMBL" id="NDL63683.1"/>
    </source>
</evidence>
<evidence type="ECO:0000313" key="2">
    <source>
        <dbReference type="Proteomes" id="UP000461443"/>
    </source>
</evidence>
<proteinExistence type="predicted"/>
<sequence length="322" mass="33976">MADLPAPTFPQALGDTIPIESVTAIDGVLVNIPGFPGLGINDLITLFWNGIAVGFYRVTTAIPQFPIQFVVPSTLATIGSYLVYYTADDFANAVRSSAIVNLQITLSGPVPIGQLRMILSTNASNYDWPAINVSPFNRGVVTGVPGTPVMVTVGSPGLIGESGRNYYLMDLGLNGQLDFSIFSEEQGLLTVNAYSVLDPANSVILTTFIGPYRLGGGSIKSVNYSTGAPANGRTYNSIYLKTEALSSVPGRPITFVRAIISTGSARIVGYPGSLADIVLNGDQSATINLTNMVSERTVVELSLPEQSGSEKLVESIFVQPSS</sequence>
<dbReference type="RefSeq" id="WP_162366397.1">
    <property type="nucleotide sequence ID" value="NZ_WUBS01000008.1"/>
</dbReference>
<dbReference type="EMBL" id="WUBS01000008">
    <property type="protein sequence ID" value="NDL63683.1"/>
    <property type="molecule type" value="Genomic_DNA"/>
</dbReference>
<dbReference type="AlphaFoldDB" id="A0A845SF92"/>
<reference evidence="1 2" key="1">
    <citation type="submission" date="2019-12" db="EMBL/GenBank/DDBJ databases">
        <authorList>
            <person name="Lee S.D."/>
        </authorList>
    </citation>
    <scope>NUCLEOTIDE SEQUENCE [LARGE SCALE GENOMIC DNA]</scope>
    <source>
        <strain evidence="1 2">SAP-6</strain>
    </source>
</reference>